<evidence type="ECO:0000313" key="2">
    <source>
        <dbReference type="EMBL" id="KAJ4461536.1"/>
    </source>
</evidence>
<dbReference type="EMBL" id="JAPMOS010000007">
    <property type="protein sequence ID" value="KAJ4461536.1"/>
    <property type="molecule type" value="Genomic_DNA"/>
</dbReference>
<sequence length="704" mass="75471">MTVFWWDFRKRFCSAWWRQRSARFTCTFNYWASLTPLVRHFVVLCVNQGLSKLTLLDCELPLYGCGRTEADCSPWVDEAFAGHHSLAVLCVPVGEPLLPVALPRILGHLGGLEELHLDPGGAHCSSALLATLARCCPNLGVLDLQGEDSPEDLDYAVLRPLAGTLRQLTVAELQFPATLRDLLFTTSSPSSSSPPPPLVGHLERLSIYECPSDLLGAASRLTRLTLETVERMAEEAADGLRSLEVLEVTRGLAGRPAGRLLAASRASLRDVRRLTCSDRHDPVLAALGTMPHLVALGLDLVNEGTLEALPAGLLARLGSLKLWLGWACMARDGLRVASGALRELVLDAPLARPDSRLTLTCPALQTAILPAAPYRLVLDCPRLRRIEGLGPQGLHLQRAMPNLEQLLCPWVKDPTWLPRVLAGSPRLRRVNCLKVALPATLDALWQQAGALSRLTMHLDTHDSLLHLRLPTQLRVLELAAPRAQQLRVTGPGLRSLGLGASHAVQRLVLACPGLARLELDAMARLATLDLTPSSPATAPLPLRTLRVGPGCPRLEGASLLAVLTQHGARLREVYIPGDSHSVRAAWPHLAAALGRLASLTLLVLGPLAANMTLACPTLRQLALTRQRYCPDPDPAEAERRTAPHVSLLEELSVDSRPDRLEIGGPSGGGGGRPLAAPGPGGRPVPVGRAAGGGVPRGAGRDGPQ</sequence>
<evidence type="ECO:0000313" key="3">
    <source>
        <dbReference type="Proteomes" id="UP001141327"/>
    </source>
</evidence>
<feature type="compositionally biased region" description="Low complexity" evidence="1">
    <location>
        <begin position="673"/>
        <end position="688"/>
    </location>
</feature>
<gene>
    <name evidence="2" type="ORF">PAPYR_2125</name>
</gene>
<accession>A0ABQ8UTY4</accession>
<organism evidence="2 3">
    <name type="scientific">Paratrimastix pyriformis</name>
    <dbReference type="NCBI Taxonomy" id="342808"/>
    <lineage>
        <taxon>Eukaryota</taxon>
        <taxon>Metamonada</taxon>
        <taxon>Preaxostyla</taxon>
        <taxon>Paratrimastigidae</taxon>
        <taxon>Paratrimastix</taxon>
    </lineage>
</organism>
<dbReference type="SUPFAM" id="SSF52047">
    <property type="entry name" value="RNI-like"/>
    <property type="match status" value="1"/>
</dbReference>
<proteinExistence type="predicted"/>
<comment type="caution">
    <text evidence="2">The sequence shown here is derived from an EMBL/GenBank/DDBJ whole genome shotgun (WGS) entry which is preliminary data.</text>
</comment>
<dbReference type="Gene3D" id="3.80.10.10">
    <property type="entry name" value="Ribonuclease Inhibitor"/>
    <property type="match status" value="1"/>
</dbReference>
<dbReference type="InterPro" id="IPR032675">
    <property type="entry name" value="LRR_dom_sf"/>
</dbReference>
<dbReference type="Proteomes" id="UP001141327">
    <property type="component" value="Unassembled WGS sequence"/>
</dbReference>
<reference evidence="2" key="1">
    <citation type="journal article" date="2022" name="bioRxiv">
        <title>Genomics of Preaxostyla Flagellates Illuminates Evolutionary Transitions and the Path Towards Mitochondrial Loss.</title>
        <authorList>
            <person name="Novak L.V.F."/>
            <person name="Treitli S.C."/>
            <person name="Pyrih J."/>
            <person name="Halakuc P."/>
            <person name="Pipaliya S.V."/>
            <person name="Vacek V."/>
            <person name="Brzon O."/>
            <person name="Soukal P."/>
            <person name="Eme L."/>
            <person name="Dacks J.B."/>
            <person name="Karnkowska A."/>
            <person name="Elias M."/>
            <person name="Hampl V."/>
        </authorList>
    </citation>
    <scope>NUCLEOTIDE SEQUENCE</scope>
    <source>
        <strain evidence="2">RCP-MX</strain>
    </source>
</reference>
<name>A0ABQ8UTY4_9EUKA</name>
<protein>
    <submittedName>
        <fullName evidence="2">Uncharacterized protein</fullName>
    </submittedName>
</protein>
<keyword evidence="3" id="KW-1185">Reference proteome</keyword>
<feature type="region of interest" description="Disordered" evidence="1">
    <location>
        <begin position="631"/>
        <end position="704"/>
    </location>
</feature>
<evidence type="ECO:0000256" key="1">
    <source>
        <dbReference type="SAM" id="MobiDB-lite"/>
    </source>
</evidence>